<dbReference type="EMBL" id="PQWB01000055">
    <property type="protein sequence ID" value="POZ61415.1"/>
    <property type="molecule type" value="Genomic_DNA"/>
</dbReference>
<organism evidence="1 2">
    <name type="scientific">Chromobacterium alticapitis</name>
    <dbReference type="NCBI Taxonomy" id="2073169"/>
    <lineage>
        <taxon>Bacteria</taxon>
        <taxon>Pseudomonadati</taxon>
        <taxon>Pseudomonadota</taxon>
        <taxon>Betaproteobacteria</taxon>
        <taxon>Neisseriales</taxon>
        <taxon>Chromobacteriaceae</taxon>
        <taxon>Chromobacterium</taxon>
    </lineage>
</organism>
<comment type="caution">
    <text evidence="1">The sequence shown here is derived from an EMBL/GenBank/DDBJ whole genome shotgun (WGS) entry which is preliminary data.</text>
</comment>
<accession>A0A2S5DE81</accession>
<dbReference type="Proteomes" id="UP000237082">
    <property type="component" value="Unassembled WGS sequence"/>
</dbReference>
<evidence type="ECO:0000313" key="1">
    <source>
        <dbReference type="EMBL" id="POZ61415.1"/>
    </source>
</evidence>
<protein>
    <submittedName>
        <fullName evidence="1">Uncharacterized protein</fullName>
    </submittedName>
</protein>
<keyword evidence="2" id="KW-1185">Reference proteome</keyword>
<reference evidence="2" key="1">
    <citation type="submission" date="2018-02" db="EMBL/GenBank/DDBJ databases">
        <authorList>
            <person name="O'Hara-Hanley K."/>
            <person name="Soby S."/>
        </authorList>
    </citation>
    <scope>NUCLEOTIDE SEQUENCE [LARGE SCALE GENOMIC DNA]</scope>
    <source>
        <strain evidence="2">MWU14-2602</strain>
    </source>
</reference>
<gene>
    <name evidence="1" type="ORF">C2I19_13810</name>
</gene>
<proteinExistence type="predicted"/>
<dbReference type="AlphaFoldDB" id="A0A2S5DE81"/>
<evidence type="ECO:0000313" key="2">
    <source>
        <dbReference type="Proteomes" id="UP000237082"/>
    </source>
</evidence>
<sequence>MLEWLKNLFALSKSIAGEVIGLEQIEPALVGLMCWDARKGVRTIDQAVEKVMAEISAESLSENGVVTHDKFKGWQGEMNKKINAGKF</sequence>
<name>A0A2S5DE81_9NEIS</name>